<accession>Q9AN62</accession>
<evidence type="ECO:0000259" key="2">
    <source>
        <dbReference type="Pfam" id="PF23639"/>
    </source>
</evidence>
<name>Q9AN62_BRAJP</name>
<feature type="domain" description="Toprim" evidence="1">
    <location>
        <begin position="278"/>
        <end position="365"/>
    </location>
</feature>
<protein>
    <submittedName>
        <fullName evidence="3">ID498</fullName>
    </submittedName>
</protein>
<proteinExistence type="predicted"/>
<dbReference type="Pfam" id="PF23639">
    <property type="entry name" value="DUF7146"/>
    <property type="match status" value="1"/>
</dbReference>
<evidence type="ECO:0000259" key="1">
    <source>
        <dbReference type="Pfam" id="PF13362"/>
    </source>
</evidence>
<organism evidence="3">
    <name type="scientific">Bradyrhizobium japonicum</name>
    <dbReference type="NCBI Taxonomy" id="375"/>
    <lineage>
        <taxon>Bacteria</taxon>
        <taxon>Pseudomonadati</taxon>
        <taxon>Pseudomonadota</taxon>
        <taxon>Alphaproteobacteria</taxon>
        <taxon>Hyphomicrobiales</taxon>
        <taxon>Nitrobacteraceae</taxon>
        <taxon>Bradyrhizobium</taxon>
    </lineage>
</organism>
<dbReference type="InterPro" id="IPR006171">
    <property type="entry name" value="TOPRIM_dom"/>
</dbReference>
<dbReference type="AlphaFoldDB" id="Q9AN62"/>
<gene>
    <name evidence="3" type="primary">id498</name>
</gene>
<dbReference type="CDD" id="cd01029">
    <property type="entry name" value="TOPRIM_primases"/>
    <property type="match status" value="1"/>
</dbReference>
<reference evidence="3" key="1">
    <citation type="journal article" date="2001" name="J. Bacteriol.">
        <title>Potential symbiosis-specific genes uncovered by sequencing a 410-kb DNA region of the Bradyrhizobium japonicum chromosome.</title>
        <authorList>
            <person name="Gottfert M."/>
            <person name="Rothlisberger S."/>
            <person name="Kundig C."/>
            <person name="Beck C."/>
            <person name="Marty R."/>
            <person name="Hennecke H."/>
        </authorList>
    </citation>
    <scope>NUCLEOTIDE SEQUENCE</scope>
    <source>
        <strain evidence="3">110spc4</strain>
    </source>
</reference>
<evidence type="ECO:0000313" key="3">
    <source>
        <dbReference type="EMBL" id="AAG60914.1"/>
    </source>
</evidence>
<dbReference type="InterPro" id="IPR055570">
    <property type="entry name" value="DUF7146"/>
</dbReference>
<dbReference type="EMBL" id="AH010242">
    <property type="protein sequence ID" value="AAG60914.1"/>
    <property type="molecule type" value="Genomic_DNA"/>
</dbReference>
<feature type="domain" description="DUF7146" evidence="2">
    <location>
        <begin position="161"/>
        <end position="271"/>
    </location>
</feature>
<sequence length="391" mass="42556">MEAAHVRAIRCDGRRGVGKSARPLSGRAHRRAGGRLMARDNASELARRLARDAEAVCRHYLSNGRRQGRYWTVGDVRNTPGRSMFVRLSGPESAPGAAGHWRDAASAEHGDLLDVIRESCGFTSFRDVANEARRFLSLPRPELENEPDRIRSRTSPAPLGSPEAARRLFGMSQSIAGTLVEAYLRNRGITALHETGSLRFHPRCYYRPDDHSPTETWPAMIAAVTDLNGHLTGAHRTWLDPGGFSETTLGKALIDTPKRAMGDLLGQAVRFGIAGEVMAAGEGIETMLSLRCALPTMPMVAALSAAHLSAILLPDTLRRLYIARDNDPAGDGAMATLIDRAQEVGIEPIVISPRLGDFNEDLRLLGFDALRAASRVQIAARDVARFMELAA</sequence>
<dbReference type="Pfam" id="PF13362">
    <property type="entry name" value="Toprim_3"/>
    <property type="match status" value="1"/>
</dbReference>
<dbReference type="InterPro" id="IPR034154">
    <property type="entry name" value="TOPRIM_DnaG/twinkle"/>
</dbReference>